<dbReference type="Pfam" id="PF01494">
    <property type="entry name" value="FAD_binding_3"/>
    <property type="match status" value="1"/>
</dbReference>
<keyword evidence="12" id="KW-1185">Reference proteome</keyword>
<evidence type="ECO:0000256" key="4">
    <source>
        <dbReference type="ARBA" id="ARBA00022692"/>
    </source>
</evidence>
<reference evidence="11" key="2">
    <citation type="journal article" date="2023" name="IMA Fungus">
        <title>Comparative genomic study of the Penicillium genus elucidates a diverse pangenome and 15 lateral gene transfer events.</title>
        <authorList>
            <person name="Petersen C."/>
            <person name="Sorensen T."/>
            <person name="Nielsen M.R."/>
            <person name="Sondergaard T.E."/>
            <person name="Sorensen J.L."/>
            <person name="Fitzpatrick D.A."/>
            <person name="Frisvad J.C."/>
            <person name="Nielsen K.L."/>
        </authorList>
    </citation>
    <scope>NUCLEOTIDE SEQUENCE</scope>
    <source>
        <strain evidence="11">IBT 29677</strain>
    </source>
</reference>
<dbReference type="InterPro" id="IPR050562">
    <property type="entry name" value="FAD_mOase_fung"/>
</dbReference>
<dbReference type="PANTHER" id="PTHR47356">
    <property type="entry name" value="FAD-DEPENDENT MONOOXYGENASE ASQG-RELATED"/>
    <property type="match status" value="1"/>
</dbReference>
<keyword evidence="7" id="KW-0560">Oxidoreductase</keyword>
<keyword evidence="11" id="KW-0503">Monooxygenase</keyword>
<gene>
    <name evidence="11" type="ORF">N7509_013809</name>
</gene>
<keyword evidence="8 9" id="KW-0472">Membrane</keyword>
<evidence type="ECO:0000256" key="5">
    <source>
        <dbReference type="ARBA" id="ARBA00022827"/>
    </source>
</evidence>
<comment type="caution">
    <text evidence="11">The sequence shown here is derived from an EMBL/GenBank/DDBJ whole genome shotgun (WGS) entry which is preliminary data.</text>
</comment>
<dbReference type="PANTHER" id="PTHR47356:SF2">
    <property type="entry name" value="FAD-BINDING DOMAIN-CONTAINING PROTEIN-RELATED"/>
    <property type="match status" value="1"/>
</dbReference>
<evidence type="ECO:0000259" key="10">
    <source>
        <dbReference type="Pfam" id="PF01494"/>
    </source>
</evidence>
<sequence length="830" mass="91819">MGEKEDRFRIIIVGGSVAGLTLAHCLWRNKIDFIILEANGEIAPQAGASIGILPNGARILDQLGLFDDVLDAVEPLRHSSFWAGSGSHIMSSDAPKIMAERHGYPINFLDRRTLLEILSSNLNGCHGKLFLTKRVTQMEHFKTHVVAHCQDGSTYQGDLIVGADGIRSVVRQQMWNYMISQGLSKEVESEGTGQYPITLAARNTQFAAEFSLSPLQITVTKFPKAMTSEYDCVFGISPETTGLIPGHTHRTFGKDYSFLTISSKNGRVYWFFFTKLDRRYGSHEIPRFEKQDIDKHVAPFLHKPLSGTVSFKKVYERALVKTHLALEEASYKHWHKGRFVCIGDSIHKMTPNAGQGGNSAIESAATLSNHLSNLLQQKSCPEAEDINNCLQSWQKSHRPRATKISNSANELTRLEAGATFKDSILGLYLLPYLQSFLIDKFSAQIVGAARLDCVGLPERSLHATMPYKDETKAIHQSDLSKRSLLCIPLLGCFGAARAVMAPLISKVRPFMVPFFVGGSWTSGTGETVDLRGPIYRIPFMDKLFKPLIFCFLPSITGTDPVSCIQMRSFITDLGPVFGIWMLESYRNCHSPSVSLLHWHLGSHLLYPGVPPCSTGESLIWGHEIAAQHTISLLLALLGGLYLPIYLNFTSATVESRRFWNAVWQPFPVIVPTIARVIRLLSNPVSKAQNSADSAKSRMNPSKINMFWIRAAYIGFAAISGFTWIHSICSAPANSSLLSIFWPGLDGHLRPVASFMDGIARFLQYDQIFAMGSGFVWLALRLHELGQSGATFSWLKVAGSFIGATAALGPGAAFSLGWGWKEEFIHKMASL</sequence>
<evidence type="ECO:0000256" key="3">
    <source>
        <dbReference type="ARBA" id="ARBA00022630"/>
    </source>
</evidence>
<reference evidence="11" key="1">
    <citation type="submission" date="2022-12" db="EMBL/GenBank/DDBJ databases">
        <authorList>
            <person name="Petersen C."/>
        </authorList>
    </citation>
    <scope>NUCLEOTIDE SEQUENCE</scope>
    <source>
        <strain evidence="11">IBT 29677</strain>
    </source>
</reference>
<feature type="transmembrane region" description="Helical" evidence="9">
    <location>
        <begin position="630"/>
        <end position="648"/>
    </location>
</feature>
<keyword evidence="6 9" id="KW-1133">Transmembrane helix</keyword>
<name>A0A9W9SE40_9EURO</name>
<dbReference type="GO" id="GO:0071949">
    <property type="term" value="F:FAD binding"/>
    <property type="evidence" value="ECO:0007669"/>
    <property type="project" value="InterPro"/>
</dbReference>
<dbReference type="InterPro" id="IPR036188">
    <property type="entry name" value="FAD/NAD-bd_sf"/>
</dbReference>
<dbReference type="Proteomes" id="UP001147747">
    <property type="component" value="Unassembled WGS sequence"/>
</dbReference>
<comment type="subcellular location">
    <subcellularLocation>
        <location evidence="1">Membrane</location>
    </subcellularLocation>
</comment>
<evidence type="ECO:0000313" key="11">
    <source>
        <dbReference type="EMBL" id="KAJ5376923.1"/>
    </source>
</evidence>
<keyword evidence="4 9" id="KW-0812">Transmembrane</keyword>
<evidence type="ECO:0000313" key="12">
    <source>
        <dbReference type="Proteomes" id="UP001147747"/>
    </source>
</evidence>
<evidence type="ECO:0000256" key="9">
    <source>
        <dbReference type="SAM" id="Phobius"/>
    </source>
</evidence>
<dbReference type="SUPFAM" id="SSF51905">
    <property type="entry name" value="FAD/NAD(P)-binding domain"/>
    <property type="match status" value="1"/>
</dbReference>
<evidence type="ECO:0000256" key="8">
    <source>
        <dbReference type="ARBA" id="ARBA00023136"/>
    </source>
</evidence>
<feature type="transmembrane region" description="Helical" evidence="9">
    <location>
        <begin position="706"/>
        <end position="724"/>
    </location>
</feature>
<dbReference type="Gene3D" id="3.50.50.60">
    <property type="entry name" value="FAD/NAD(P)-binding domain"/>
    <property type="match status" value="1"/>
</dbReference>
<dbReference type="PRINTS" id="PR00420">
    <property type="entry name" value="RNGMNOXGNASE"/>
</dbReference>
<evidence type="ECO:0000256" key="6">
    <source>
        <dbReference type="ARBA" id="ARBA00022989"/>
    </source>
</evidence>
<evidence type="ECO:0000256" key="2">
    <source>
        <dbReference type="ARBA" id="ARBA00007992"/>
    </source>
</evidence>
<dbReference type="OrthoDB" id="10029326at2759"/>
<dbReference type="GO" id="GO:0016020">
    <property type="term" value="C:membrane"/>
    <property type="evidence" value="ECO:0007669"/>
    <property type="project" value="UniProtKB-SubCell"/>
</dbReference>
<evidence type="ECO:0000256" key="7">
    <source>
        <dbReference type="ARBA" id="ARBA00023002"/>
    </source>
</evidence>
<dbReference type="AlphaFoldDB" id="A0A9W9SE40"/>
<dbReference type="RefSeq" id="XP_056481953.1">
    <property type="nucleotide sequence ID" value="XM_056638446.1"/>
</dbReference>
<comment type="similarity">
    <text evidence="2">Belongs to the paxM FAD-dependent monooxygenase family.</text>
</comment>
<keyword evidence="3" id="KW-0285">Flavoprotein</keyword>
<organism evidence="11 12">
    <name type="scientific">Penicillium cosmopolitanum</name>
    <dbReference type="NCBI Taxonomy" id="1131564"/>
    <lineage>
        <taxon>Eukaryota</taxon>
        <taxon>Fungi</taxon>
        <taxon>Dikarya</taxon>
        <taxon>Ascomycota</taxon>
        <taxon>Pezizomycotina</taxon>
        <taxon>Eurotiomycetes</taxon>
        <taxon>Eurotiomycetidae</taxon>
        <taxon>Eurotiales</taxon>
        <taxon>Aspergillaceae</taxon>
        <taxon>Penicillium</taxon>
    </lineage>
</organism>
<feature type="domain" description="FAD-binding" evidence="10">
    <location>
        <begin position="9"/>
        <end position="377"/>
    </location>
</feature>
<keyword evidence="5" id="KW-0274">FAD</keyword>
<protein>
    <submittedName>
        <fullName evidence="11">Monooxygenase</fullName>
    </submittedName>
</protein>
<dbReference type="EMBL" id="JAPZBU010000012">
    <property type="protein sequence ID" value="KAJ5376923.1"/>
    <property type="molecule type" value="Genomic_DNA"/>
</dbReference>
<proteinExistence type="inferred from homology"/>
<dbReference type="InterPro" id="IPR002938">
    <property type="entry name" value="FAD-bd"/>
</dbReference>
<dbReference type="GeneID" id="81377426"/>
<accession>A0A9W9SE40</accession>
<dbReference type="GO" id="GO:0004497">
    <property type="term" value="F:monooxygenase activity"/>
    <property type="evidence" value="ECO:0007669"/>
    <property type="project" value="UniProtKB-KW"/>
</dbReference>
<evidence type="ECO:0000256" key="1">
    <source>
        <dbReference type="ARBA" id="ARBA00004370"/>
    </source>
</evidence>